<proteinExistence type="predicted"/>
<dbReference type="EMBL" id="BQNB010011664">
    <property type="protein sequence ID" value="GJS93553.1"/>
    <property type="molecule type" value="Genomic_DNA"/>
</dbReference>
<dbReference type="Proteomes" id="UP001151760">
    <property type="component" value="Unassembled WGS sequence"/>
</dbReference>
<accession>A0ABQ4ZTI2</accession>
<evidence type="ECO:0000313" key="1">
    <source>
        <dbReference type="EMBL" id="GJS93553.1"/>
    </source>
</evidence>
<keyword evidence="2" id="KW-1185">Reference proteome</keyword>
<reference evidence="1" key="2">
    <citation type="submission" date="2022-01" db="EMBL/GenBank/DDBJ databases">
        <authorList>
            <person name="Yamashiro T."/>
            <person name="Shiraishi A."/>
            <person name="Satake H."/>
            <person name="Nakayama K."/>
        </authorList>
    </citation>
    <scope>NUCLEOTIDE SEQUENCE</scope>
</reference>
<name>A0ABQ4ZTI2_9ASTR</name>
<gene>
    <name evidence="1" type="ORF">Tco_0800521</name>
</gene>
<comment type="caution">
    <text evidence="1">The sequence shown here is derived from an EMBL/GenBank/DDBJ whole genome shotgun (WGS) entry which is preliminary data.</text>
</comment>
<protein>
    <submittedName>
        <fullName evidence="1">Uncharacterized protein</fullName>
    </submittedName>
</protein>
<organism evidence="1 2">
    <name type="scientific">Tanacetum coccineum</name>
    <dbReference type="NCBI Taxonomy" id="301880"/>
    <lineage>
        <taxon>Eukaryota</taxon>
        <taxon>Viridiplantae</taxon>
        <taxon>Streptophyta</taxon>
        <taxon>Embryophyta</taxon>
        <taxon>Tracheophyta</taxon>
        <taxon>Spermatophyta</taxon>
        <taxon>Magnoliopsida</taxon>
        <taxon>eudicotyledons</taxon>
        <taxon>Gunneridae</taxon>
        <taxon>Pentapetalae</taxon>
        <taxon>asterids</taxon>
        <taxon>campanulids</taxon>
        <taxon>Asterales</taxon>
        <taxon>Asteraceae</taxon>
        <taxon>Asteroideae</taxon>
        <taxon>Anthemideae</taxon>
        <taxon>Anthemidinae</taxon>
        <taxon>Tanacetum</taxon>
    </lineage>
</organism>
<evidence type="ECO:0000313" key="2">
    <source>
        <dbReference type="Proteomes" id="UP001151760"/>
    </source>
</evidence>
<reference evidence="1" key="1">
    <citation type="journal article" date="2022" name="Int. J. Mol. Sci.">
        <title>Draft Genome of Tanacetum Coccineum: Genomic Comparison of Closely Related Tanacetum-Family Plants.</title>
        <authorList>
            <person name="Yamashiro T."/>
            <person name="Shiraishi A."/>
            <person name="Nakayama K."/>
            <person name="Satake H."/>
        </authorList>
    </citation>
    <scope>NUCLEOTIDE SEQUENCE</scope>
</reference>
<sequence length="110" mass="11371">MDGGGSLAKRSMESNDGLGGRRFVVVGRRSSRVSKSVRGEVRGVENKSSVGSKLMASGEECLDGWVGAGGGKVKGGGVVFRVSRIEFGMILEDNMGESGGETFRLDGGAN</sequence>